<keyword evidence="2" id="KW-0479">Metal-binding</keyword>
<dbReference type="EMBL" id="JBHSMA010000001">
    <property type="protein sequence ID" value="MFC5408879.1"/>
    <property type="molecule type" value="Genomic_DNA"/>
</dbReference>
<evidence type="ECO:0000313" key="11">
    <source>
        <dbReference type="EMBL" id="MFC5408879.1"/>
    </source>
</evidence>
<feature type="region of interest" description="Disordered" evidence="5">
    <location>
        <begin position="23"/>
        <end position="42"/>
    </location>
</feature>
<dbReference type="InterPro" id="IPR029062">
    <property type="entry name" value="Class_I_gatase-like"/>
</dbReference>
<keyword evidence="12" id="KW-1185">Reference proteome</keyword>
<dbReference type="Gene3D" id="2.60.40.10">
    <property type="entry name" value="Immunoglobulins"/>
    <property type="match status" value="1"/>
</dbReference>
<feature type="compositionally biased region" description="Low complexity" evidence="5">
    <location>
        <begin position="24"/>
        <end position="38"/>
    </location>
</feature>
<dbReference type="InterPro" id="IPR013783">
    <property type="entry name" value="Ig-like_fold"/>
</dbReference>
<dbReference type="InterPro" id="IPR055557">
    <property type="entry name" value="DUF7133"/>
</dbReference>
<dbReference type="Gene3D" id="3.40.50.880">
    <property type="match status" value="1"/>
</dbReference>
<dbReference type="PROSITE" id="PS00196">
    <property type="entry name" value="COPPER_BLUE"/>
    <property type="match status" value="1"/>
</dbReference>
<dbReference type="SUPFAM" id="SSF52317">
    <property type="entry name" value="Class I glutamine amidotransferase-like"/>
    <property type="match status" value="1"/>
</dbReference>
<dbReference type="PANTHER" id="PTHR33546">
    <property type="entry name" value="LARGE, MULTIFUNCTIONAL SECRETED PROTEIN-RELATED"/>
    <property type="match status" value="1"/>
</dbReference>
<dbReference type="Gene3D" id="1.25.10.10">
    <property type="entry name" value="Leucine-rich Repeat Variant"/>
    <property type="match status" value="1"/>
</dbReference>
<dbReference type="InterPro" id="IPR008972">
    <property type="entry name" value="Cupredoxin"/>
</dbReference>
<evidence type="ECO:0000259" key="10">
    <source>
        <dbReference type="Pfam" id="PF23500"/>
    </source>
</evidence>
<dbReference type="InterPro" id="IPR011989">
    <property type="entry name" value="ARM-like"/>
</dbReference>
<keyword evidence="4" id="KW-0186">Copper</keyword>
<dbReference type="InterPro" id="IPR029010">
    <property type="entry name" value="ThuA-like"/>
</dbReference>
<keyword evidence="1" id="KW-0813">Transport</keyword>
<feature type="compositionally biased region" description="Low complexity" evidence="5">
    <location>
        <begin position="890"/>
        <end position="901"/>
    </location>
</feature>
<dbReference type="CDD" id="cd04233">
    <property type="entry name" value="Auracyanin"/>
    <property type="match status" value="1"/>
</dbReference>
<evidence type="ECO:0000259" key="7">
    <source>
        <dbReference type="Pfam" id="PF00127"/>
    </source>
</evidence>
<feature type="domain" description="Blue (type 1) copper" evidence="7">
    <location>
        <begin position="1139"/>
        <end position="1252"/>
    </location>
</feature>
<evidence type="ECO:0000313" key="12">
    <source>
        <dbReference type="Proteomes" id="UP001596106"/>
    </source>
</evidence>
<dbReference type="NCBIfam" id="TIGR02604">
    <property type="entry name" value="Piru_Ver_Nterm"/>
    <property type="match status" value="1"/>
</dbReference>
<feature type="domain" description="DUF7133" evidence="10">
    <location>
        <begin position="300"/>
        <end position="674"/>
    </location>
</feature>
<gene>
    <name evidence="11" type="ORF">ACFPMF_06150</name>
</gene>
<sequence length="1263" mass="138792">MKKYTLFLILSLLVLMTDCARQQSGSSSGSVGGRASTSANTEGPRRTEILFLGDHGHHRPAERVPEIMAALGSKGINFTYTDRLEDLNAENLAKYDGLLIYANWDSLPAPQEKALIDFVAGGKGLIPVHCASYCFRNSSEYVKMVGGQFWRHRMDTIQTLTVQPGHPAIMGLKPFKAYDETYIHDKLQPDNNVLAVRDIKADQEKDMVAANRPGQKTEPYTWTRNYGKGRVFYTAYGHDQRTWTVPGFQALLEQGILWAVGDKVKALHDGLKPQAFQYVEANLPNYEKRSGPQLRQLALSPEESMKHIQVPVDFTLELFAHEPNVMHPIAMAWDERGRLFVLITQDYPNERKDSGGKDYIVICEDTNRDGKADKFTRFADGLSIPTGLTFYNGGVIVSQAPHMLFLKDTDGDDKADEKKILFTGFGTGDTHAGPSNLHVGFDNWIWGCVGYSGFVGKVGADSLKFGQGFFRFKPDGSKLEYVTSTSNNTWGFAFNETGDVFGSTANNSHGWYLAIPHRYFPGGSGSGSRSTDTHKDMKPITEKVRQVDVFGGFTAAAGHNFYTARAFPKAYWNKVAFVSEPTGHIVHQNIMVKNGTDFEDTEGLGFNLLAGADEWVAPVFAEVGPDGAVWVVDWYSFIIQHNPTPKGAQNGPGNAYETDLRDYTHGRIYRIGYKKAPVYTPLSLSKDRPQELVAALKNNNMFWRQTAQRLLVERGQKDVVPQLIELVKDQSLDEIGINPAAIHALWTLQGLGVLDGSDARVLQTATAALKHACAGVRKTAVQVLPRNEASVNALLQANSLNDQEPLVVLNTLLALSEMPGSPAAETAILTRLSNAKELNDRWLPDAFACALTSHDGKLLQGFLKQLAQNSRTAPKEPESMSGHHDHGAMAAQTTTQAASASGNQPDLVVTKIRTEPTSPFVREPARIFVEVTNKGGASIPEGTPIPLNIRIEGQGRKLEYVSQKHTSGIKPGETVTIQEGNNGPWNTNFGVSFEKAGDYSIVATVDDKNVLAEGDERNNVLVHKLTYRPPQNMNAFVLERAIRNYTAAAPTESIIALLRTSQELDPAGRTAIVKGISEGWGFRRKATLNDADKAFVASLVNTIPSESRDRMSRVLQAWGVSAEPAVDPNVETVRIKPIKEALQFDKKEFTVTAGKPVEIIFENIDAMQHNIVVGKPKSLEIIGAAADKMITAKDGAEKNYVPTIPQVVAASPLVNPEQTYRLKFTAPAQPGDYPFVCTFPGHWRIMNGIMRVKPAATTEKAAK</sequence>
<evidence type="ECO:0000256" key="5">
    <source>
        <dbReference type="SAM" id="MobiDB-lite"/>
    </source>
</evidence>
<dbReference type="Pfam" id="PF06283">
    <property type="entry name" value="ThuA"/>
    <property type="match status" value="1"/>
</dbReference>
<feature type="compositionally biased region" description="Basic and acidic residues" evidence="5">
    <location>
        <begin position="873"/>
        <end position="887"/>
    </location>
</feature>
<evidence type="ECO:0000256" key="4">
    <source>
        <dbReference type="ARBA" id="ARBA00023008"/>
    </source>
</evidence>
<dbReference type="InterPro" id="IPR016024">
    <property type="entry name" value="ARM-type_fold"/>
</dbReference>
<comment type="caution">
    <text evidence="11">The sequence shown here is derived from an EMBL/GenBank/DDBJ whole genome shotgun (WGS) entry which is preliminary data.</text>
</comment>
<dbReference type="Proteomes" id="UP001596106">
    <property type="component" value="Unassembled WGS sequence"/>
</dbReference>
<dbReference type="InterPro" id="IPR000923">
    <property type="entry name" value="BlueCu_1"/>
</dbReference>
<dbReference type="InterPro" id="IPR013428">
    <property type="entry name" value="Membrane-bound_put_N"/>
</dbReference>
<feature type="region of interest" description="Disordered" evidence="5">
    <location>
        <begin position="868"/>
        <end position="904"/>
    </location>
</feature>
<evidence type="ECO:0000259" key="9">
    <source>
        <dbReference type="Pfam" id="PF07705"/>
    </source>
</evidence>
<dbReference type="InterPro" id="IPR011635">
    <property type="entry name" value="CARDB"/>
</dbReference>
<dbReference type="Pfam" id="PF07705">
    <property type="entry name" value="CARDB"/>
    <property type="match status" value="1"/>
</dbReference>
<dbReference type="Pfam" id="PF00127">
    <property type="entry name" value="Copper-bind"/>
    <property type="match status" value="1"/>
</dbReference>
<keyword evidence="6" id="KW-0732">Signal</keyword>
<evidence type="ECO:0000256" key="6">
    <source>
        <dbReference type="SAM" id="SignalP"/>
    </source>
</evidence>
<dbReference type="InterPro" id="IPR028871">
    <property type="entry name" value="BlueCu_1_BS"/>
</dbReference>
<protein>
    <submittedName>
        <fullName evidence="11">PVC-type heme-binding CxxCH protein</fullName>
    </submittedName>
</protein>
<dbReference type="InterPro" id="IPR011041">
    <property type="entry name" value="Quinoprot_gluc/sorb_DH_b-prop"/>
</dbReference>
<evidence type="ECO:0000256" key="1">
    <source>
        <dbReference type="ARBA" id="ARBA00022448"/>
    </source>
</evidence>
<proteinExistence type="predicted"/>
<dbReference type="Gene3D" id="2.60.40.420">
    <property type="entry name" value="Cupredoxins - blue copper proteins"/>
    <property type="match status" value="1"/>
</dbReference>
<evidence type="ECO:0000259" key="8">
    <source>
        <dbReference type="Pfam" id="PF06283"/>
    </source>
</evidence>
<evidence type="ECO:0000256" key="2">
    <source>
        <dbReference type="ARBA" id="ARBA00022723"/>
    </source>
</evidence>
<dbReference type="SUPFAM" id="SSF48371">
    <property type="entry name" value="ARM repeat"/>
    <property type="match status" value="1"/>
</dbReference>
<dbReference type="SUPFAM" id="SSF49503">
    <property type="entry name" value="Cupredoxins"/>
    <property type="match status" value="1"/>
</dbReference>
<dbReference type="RefSeq" id="WP_379842183.1">
    <property type="nucleotide sequence ID" value="NZ_JBHSMA010000001.1"/>
</dbReference>
<organism evidence="11 12">
    <name type="scientific">Larkinella bovis</name>
    <dbReference type="NCBI Taxonomy" id="683041"/>
    <lineage>
        <taxon>Bacteria</taxon>
        <taxon>Pseudomonadati</taxon>
        <taxon>Bacteroidota</taxon>
        <taxon>Cytophagia</taxon>
        <taxon>Cytophagales</taxon>
        <taxon>Spirosomataceae</taxon>
        <taxon>Larkinella</taxon>
    </lineage>
</organism>
<feature type="signal peptide" evidence="6">
    <location>
        <begin position="1"/>
        <end position="20"/>
    </location>
</feature>
<dbReference type="Pfam" id="PF23500">
    <property type="entry name" value="DUF7133"/>
    <property type="match status" value="1"/>
</dbReference>
<dbReference type="SUPFAM" id="SSF50952">
    <property type="entry name" value="Soluble quinoprotein glucose dehydrogenase"/>
    <property type="match status" value="1"/>
</dbReference>
<feature type="chain" id="PRO_5047304013" evidence="6">
    <location>
        <begin position="21"/>
        <end position="1263"/>
    </location>
</feature>
<accession>A0ABW0I681</accession>
<reference evidence="12" key="1">
    <citation type="journal article" date="2019" name="Int. J. Syst. Evol. Microbiol.">
        <title>The Global Catalogue of Microorganisms (GCM) 10K type strain sequencing project: providing services to taxonomists for standard genome sequencing and annotation.</title>
        <authorList>
            <consortium name="The Broad Institute Genomics Platform"/>
            <consortium name="The Broad Institute Genome Sequencing Center for Infectious Disease"/>
            <person name="Wu L."/>
            <person name="Ma J."/>
        </authorList>
    </citation>
    <scope>NUCLEOTIDE SEQUENCE [LARGE SCALE GENOMIC DNA]</scope>
    <source>
        <strain evidence="12">CCUG 55250</strain>
    </source>
</reference>
<keyword evidence="3" id="KW-0249">Electron transport</keyword>
<feature type="domain" description="CARDB" evidence="9">
    <location>
        <begin position="904"/>
        <end position="1021"/>
    </location>
</feature>
<feature type="domain" description="ThuA-like" evidence="8">
    <location>
        <begin position="55"/>
        <end position="259"/>
    </location>
</feature>
<dbReference type="PANTHER" id="PTHR33546:SF1">
    <property type="entry name" value="LARGE, MULTIFUNCTIONAL SECRETED PROTEIN"/>
    <property type="match status" value="1"/>
</dbReference>
<evidence type="ECO:0000256" key="3">
    <source>
        <dbReference type="ARBA" id="ARBA00022982"/>
    </source>
</evidence>
<name>A0ABW0I681_9BACT</name>